<evidence type="ECO:0000313" key="2">
    <source>
        <dbReference type="EMBL" id="TNN30301.1"/>
    </source>
</evidence>
<sequence length="90" mass="9923">MTTSTSGAASTPKELRRFTTLYSRDQAPSFHVINHHHSTAVLLMFSGDASTHHRTLLEAVGQREDGAHTQSASQRSARGYARRERHAAAH</sequence>
<keyword evidence="3" id="KW-1185">Reference proteome</keyword>
<gene>
    <name evidence="2" type="ORF">EYF80_059547</name>
</gene>
<proteinExistence type="predicted"/>
<feature type="region of interest" description="Disordered" evidence="1">
    <location>
        <begin position="61"/>
        <end position="90"/>
    </location>
</feature>
<protein>
    <submittedName>
        <fullName evidence="2">Uncharacterized protein</fullName>
    </submittedName>
</protein>
<dbReference type="Proteomes" id="UP000314294">
    <property type="component" value="Unassembled WGS sequence"/>
</dbReference>
<dbReference type="AlphaFoldDB" id="A0A4Z2EP21"/>
<organism evidence="2 3">
    <name type="scientific">Liparis tanakae</name>
    <name type="common">Tanaka's snailfish</name>
    <dbReference type="NCBI Taxonomy" id="230148"/>
    <lineage>
        <taxon>Eukaryota</taxon>
        <taxon>Metazoa</taxon>
        <taxon>Chordata</taxon>
        <taxon>Craniata</taxon>
        <taxon>Vertebrata</taxon>
        <taxon>Euteleostomi</taxon>
        <taxon>Actinopterygii</taxon>
        <taxon>Neopterygii</taxon>
        <taxon>Teleostei</taxon>
        <taxon>Neoteleostei</taxon>
        <taxon>Acanthomorphata</taxon>
        <taxon>Eupercaria</taxon>
        <taxon>Perciformes</taxon>
        <taxon>Cottioidei</taxon>
        <taxon>Cottales</taxon>
        <taxon>Liparidae</taxon>
        <taxon>Liparis</taxon>
    </lineage>
</organism>
<evidence type="ECO:0000256" key="1">
    <source>
        <dbReference type="SAM" id="MobiDB-lite"/>
    </source>
</evidence>
<evidence type="ECO:0000313" key="3">
    <source>
        <dbReference type="Proteomes" id="UP000314294"/>
    </source>
</evidence>
<comment type="caution">
    <text evidence="2">The sequence shown here is derived from an EMBL/GenBank/DDBJ whole genome shotgun (WGS) entry which is preliminary data.</text>
</comment>
<accession>A0A4Z2EP21</accession>
<dbReference type="EMBL" id="SRLO01004647">
    <property type="protein sequence ID" value="TNN30301.1"/>
    <property type="molecule type" value="Genomic_DNA"/>
</dbReference>
<name>A0A4Z2EP21_9TELE</name>
<reference evidence="2 3" key="1">
    <citation type="submission" date="2019-03" db="EMBL/GenBank/DDBJ databases">
        <title>First draft genome of Liparis tanakae, snailfish: a comprehensive survey of snailfish specific genes.</title>
        <authorList>
            <person name="Kim W."/>
            <person name="Song I."/>
            <person name="Jeong J.-H."/>
            <person name="Kim D."/>
            <person name="Kim S."/>
            <person name="Ryu S."/>
            <person name="Song J.Y."/>
            <person name="Lee S.K."/>
        </authorList>
    </citation>
    <scope>NUCLEOTIDE SEQUENCE [LARGE SCALE GENOMIC DNA]</scope>
    <source>
        <tissue evidence="2">Muscle</tissue>
    </source>
</reference>